<protein>
    <recommendedName>
        <fullName evidence="3">Molecular chaperone</fullName>
    </recommendedName>
</protein>
<sequence length="271" mass="29454">MMIVHILVCIPVYAQSGLAAAPMQLKFDANTGATQTQKVILSNPSKGPVMVAAEFSDWYRDSTGNIIYRLPSSLPASCSGWLKIFPASQFVLQPGELKEVTVMLSMPSDALKESTNSMLTFTQLNKQQVMSQQGILINLAVRVGIQIYNVPPGVHIKDVDIDQFTDTLFKGEKVVGKQLFLRLRNSGELSAEGKASIELTHKETGAKTALPSVPFYTLPGAVRQISIPLADSLPPGRYSAVALVDYGEDQELRVGELEFTNTANNGLKVVK</sequence>
<comment type="caution">
    <text evidence="1">The sequence shown here is derived from an EMBL/GenBank/DDBJ whole genome shotgun (WGS) entry which is preliminary data.</text>
</comment>
<name>A0A365Y1H6_9BACT</name>
<dbReference type="EMBL" id="QFFJ01000001">
    <property type="protein sequence ID" value="RBL92463.1"/>
    <property type="molecule type" value="Genomic_DNA"/>
</dbReference>
<evidence type="ECO:0000313" key="1">
    <source>
        <dbReference type="EMBL" id="RBL92463.1"/>
    </source>
</evidence>
<proteinExistence type="predicted"/>
<evidence type="ECO:0000313" key="2">
    <source>
        <dbReference type="Proteomes" id="UP000253410"/>
    </source>
</evidence>
<gene>
    <name evidence="1" type="ORF">DF182_07740</name>
</gene>
<evidence type="ECO:0008006" key="3">
    <source>
        <dbReference type="Google" id="ProtNLM"/>
    </source>
</evidence>
<dbReference type="Gene3D" id="2.60.40.10">
    <property type="entry name" value="Immunoglobulins"/>
    <property type="match status" value="1"/>
</dbReference>
<accession>A0A365Y1H6</accession>
<dbReference type="InterPro" id="IPR013783">
    <property type="entry name" value="Ig-like_fold"/>
</dbReference>
<dbReference type="AlphaFoldDB" id="A0A365Y1H6"/>
<keyword evidence="2" id="KW-1185">Reference proteome</keyword>
<organism evidence="1 2">
    <name type="scientific">Chitinophaga flava</name>
    <dbReference type="NCBI Taxonomy" id="2259036"/>
    <lineage>
        <taxon>Bacteria</taxon>
        <taxon>Pseudomonadati</taxon>
        <taxon>Bacteroidota</taxon>
        <taxon>Chitinophagia</taxon>
        <taxon>Chitinophagales</taxon>
        <taxon>Chitinophagaceae</taxon>
        <taxon>Chitinophaga</taxon>
    </lineage>
</organism>
<dbReference type="Proteomes" id="UP000253410">
    <property type="component" value="Unassembled WGS sequence"/>
</dbReference>
<reference evidence="1 2" key="1">
    <citation type="submission" date="2018-05" db="EMBL/GenBank/DDBJ databases">
        <title>Chitinophaga sp. K3CV102501T nov., isolated from isolated from a monsoon evergreen broad-leaved forest soil.</title>
        <authorList>
            <person name="Lv Y."/>
        </authorList>
    </citation>
    <scope>NUCLEOTIDE SEQUENCE [LARGE SCALE GENOMIC DNA]</scope>
    <source>
        <strain evidence="1 2">GDMCC 1.1325</strain>
    </source>
</reference>